<name>A0A5J6L724_9MICO</name>
<evidence type="ECO:0000313" key="3">
    <source>
        <dbReference type="Proteomes" id="UP000325516"/>
    </source>
</evidence>
<dbReference type="PANTHER" id="PTHR43630:SF2">
    <property type="entry name" value="GLYCOSYLTRANSFERASE"/>
    <property type="match status" value="1"/>
</dbReference>
<dbReference type="GO" id="GO:0016740">
    <property type="term" value="F:transferase activity"/>
    <property type="evidence" value="ECO:0007669"/>
    <property type="project" value="UniProtKB-KW"/>
</dbReference>
<accession>A0A5J6L724</accession>
<dbReference type="AlphaFoldDB" id="A0A5J6L724"/>
<protein>
    <submittedName>
        <fullName evidence="2">Glycosyltransferase</fullName>
    </submittedName>
</protein>
<gene>
    <name evidence="2" type="ORF">F6J85_14880</name>
</gene>
<dbReference type="InterPro" id="IPR001173">
    <property type="entry name" value="Glyco_trans_2-like"/>
</dbReference>
<dbReference type="EMBL" id="CP044232">
    <property type="protein sequence ID" value="QEW04245.1"/>
    <property type="molecule type" value="Genomic_DNA"/>
</dbReference>
<dbReference type="RefSeq" id="WP_150926211.1">
    <property type="nucleotide sequence ID" value="NZ_CP044232.1"/>
</dbReference>
<dbReference type="SUPFAM" id="SSF53448">
    <property type="entry name" value="Nucleotide-diphospho-sugar transferases"/>
    <property type="match status" value="1"/>
</dbReference>
<proteinExistence type="predicted"/>
<sequence length="272" mass="30167">MPVRPSVSLIIPAYNEEATIERCLLAAVSQIVPAAEIIVVDNRSTDRTALLAERVAQRYPGAAIRVVQQSKVQGLIPTRNFGFAQATGQILGRIDADTVLEPNWVARVAAAMSDPTVGAVTGPVRYYDLPFRGAGEFSDDLVRRVLRGVSGKYPFLYGSNMAMRADAWRAIEHAACLDPDDLLHEDIDLSVHLRDADFRVAYASDMQASVSARRLQTSPASFRDYTDRFERTYARHQIHHWYLKAPAVLLRAVYWLTRSMRAVAPARAAVTA</sequence>
<keyword evidence="3" id="KW-1185">Reference proteome</keyword>
<evidence type="ECO:0000313" key="2">
    <source>
        <dbReference type="EMBL" id="QEW04245.1"/>
    </source>
</evidence>
<dbReference type="PANTHER" id="PTHR43630">
    <property type="entry name" value="POLY-BETA-1,6-N-ACETYL-D-GLUCOSAMINE SYNTHASE"/>
    <property type="match status" value="1"/>
</dbReference>
<feature type="domain" description="Glycosyltransferase 2-like" evidence="1">
    <location>
        <begin position="8"/>
        <end position="167"/>
    </location>
</feature>
<dbReference type="InterPro" id="IPR029044">
    <property type="entry name" value="Nucleotide-diphossugar_trans"/>
</dbReference>
<reference evidence="3" key="1">
    <citation type="submission" date="2019-09" db="EMBL/GenBank/DDBJ databases">
        <title>Mumia zhuanghuii sp. nov. isolated from the intestinal contents of plateau pika (Ochotona curzoniae) in the Qinghai-Tibet plateau of China.</title>
        <authorList>
            <person name="Tian Z."/>
        </authorList>
    </citation>
    <scope>NUCLEOTIDE SEQUENCE [LARGE SCALE GENOMIC DNA]</scope>
    <source>
        <strain evidence="3">L-031</strain>
    </source>
</reference>
<dbReference type="Gene3D" id="3.90.550.10">
    <property type="entry name" value="Spore Coat Polysaccharide Biosynthesis Protein SpsA, Chain A"/>
    <property type="match status" value="1"/>
</dbReference>
<keyword evidence="2" id="KW-0808">Transferase</keyword>
<organism evidence="2 3">
    <name type="scientific">Microbacterium lushaniae</name>
    <dbReference type="NCBI Taxonomy" id="2614639"/>
    <lineage>
        <taxon>Bacteria</taxon>
        <taxon>Bacillati</taxon>
        <taxon>Actinomycetota</taxon>
        <taxon>Actinomycetes</taxon>
        <taxon>Micrococcales</taxon>
        <taxon>Microbacteriaceae</taxon>
        <taxon>Microbacterium</taxon>
    </lineage>
</organism>
<dbReference type="CDD" id="cd06423">
    <property type="entry name" value="CESA_like"/>
    <property type="match status" value="1"/>
</dbReference>
<evidence type="ECO:0000259" key="1">
    <source>
        <dbReference type="Pfam" id="PF00535"/>
    </source>
</evidence>
<dbReference type="KEGG" id="mlz:F6J85_14880"/>
<dbReference type="Proteomes" id="UP000325516">
    <property type="component" value="Chromosome"/>
</dbReference>
<dbReference type="Pfam" id="PF00535">
    <property type="entry name" value="Glycos_transf_2"/>
    <property type="match status" value="1"/>
</dbReference>